<keyword evidence="6 7" id="KW-0472">Membrane</keyword>
<evidence type="ECO:0000256" key="2">
    <source>
        <dbReference type="ARBA" id="ARBA00008917"/>
    </source>
</evidence>
<dbReference type="GO" id="GO:0005789">
    <property type="term" value="C:endoplasmic reticulum membrane"/>
    <property type="evidence" value="ECO:0007669"/>
    <property type="project" value="UniProtKB-SubCell"/>
</dbReference>
<accession>A0ABD3P6X1</accession>
<evidence type="ECO:0000313" key="8">
    <source>
        <dbReference type="EMBL" id="KAL3783733.1"/>
    </source>
</evidence>
<proteinExistence type="inferred from homology"/>
<protein>
    <recommendedName>
        <fullName evidence="7">Derlin</fullName>
    </recommendedName>
</protein>
<evidence type="ECO:0000256" key="7">
    <source>
        <dbReference type="RuleBase" id="RU363059"/>
    </source>
</evidence>
<feature type="transmembrane region" description="Helical" evidence="7">
    <location>
        <begin position="49"/>
        <end position="73"/>
    </location>
</feature>
<dbReference type="Proteomes" id="UP001530315">
    <property type="component" value="Unassembled WGS sequence"/>
</dbReference>
<feature type="transmembrane region" description="Helical" evidence="7">
    <location>
        <begin position="197"/>
        <end position="218"/>
    </location>
</feature>
<evidence type="ECO:0000256" key="1">
    <source>
        <dbReference type="ARBA" id="ARBA00004477"/>
    </source>
</evidence>
<evidence type="ECO:0000256" key="4">
    <source>
        <dbReference type="ARBA" id="ARBA00022824"/>
    </source>
</evidence>
<feature type="transmembrane region" description="Helical" evidence="7">
    <location>
        <begin position="6"/>
        <end position="24"/>
    </location>
</feature>
<dbReference type="PANTHER" id="PTHR11009">
    <property type="entry name" value="DER1-LIKE PROTEIN, DERLIN"/>
    <property type="match status" value="1"/>
</dbReference>
<dbReference type="GO" id="GO:0006950">
    <property type="term" value="P:response to stress"/>
    <property type="evidence" value="ECO:0007669"/>
    <property type="project" value="UniProtKB-ARBA"/>
</dbReference>
<evidence type="ECO:0000256" key="5">
    <source>
        <dbReference type="ARBA" id="ARBA00022989"/>
    </source>
</evidence>
<comment type="similarity">
    <text evidence="2 7">Belongs to the derlin family.</text>
</comment>
<keyword evidence="9" id="KW-1185">Reference proteome</keyword>
<feature type="transmembrane region" description="Helical" evidence="7">
    <location>
        <begin position="170"/>
        <end position="191"/>
    </location>
</feature>
<name>A0ABD3P6X1_9STRA</name>
<comment type="subcellular location">
    <subcellularLocation>
        <location evidence="1 7">Endoplasmic reticulum membrane</location>
        <topology evidence="1 7">Multi-pass membrane protein</topology>
    </subcellularLocation>
</comment>
<feature type="transmembrane region" description="Helical" evidence="7">
    <location>
        <begin position="111"/>
        <end position="130"/>
    </location>
</feature>
<reference evidence="8 9" key="1">
    <citation type="submission" date="2024-10" db="EMBL/GenBank/DDBJ databases">
        <title>Updated reference genomes for cyclostephanoid diatoms.</title>
        <authorList>
            <person name="Roberts W.R."/>
            <person name="Alverson A.J."/>
        </authorList>
    </citation>
    <scope>NUCLEOTIDE SEQUENCE [LARGE SCALE GENOMIC DNA]</scope>
    <source>
        <strain evidence="8 9">AJA276-08</strain>
    </source>
</reference>
<dbReference type="AlphaFoldDB" id="A0ABD3P6X1"/>
<keyword evidence="3 7" id="KW-0812">Transmembrane</keyword>
<comment type="caution">
    <text evidence="8">The sequence shown here is derived from an EMBL/GenBank/DDBJ whole genome shotgun (WGS) entry which is preliminary data.</text>
</comment>
<comment type="function">
    <text evidence="7">May be involved in the degradation of misfolded endoplasmic reticulum (ER) luminal proteins.</text>
</comment>
<dbReference type="Pfam" id="PF04511">
    <property type="entry name" value="DER1"/>
    <property type="match status" value="1"/>
</dbReference>
<organism evidence="8 9">
    <name type="scientific">Stephanodiscus triporus</name>
    <dbReference type="NCBI Taxonomy" id="2934178"/>
    <lineage>
        <taxon>Eukaryota</taxon>
        <taxon>Sar</taxon>
        <taxon>Stramenopiles</taxon>
        <taxon>Ochrophyta</taxon>
        <taxon>Bacillariophyta</taxon>
        <taxon>Coscinodiscophyceae</taxon>
        <taxon>Thalassiosirophycidae</taxon>
        <taxon>Stephanodiscales</taxon>
        <taxon>Stephanodiscaceae</taxon>
        <taxon>Stephanodiscus</taxon>
    </lineage>
</organism>
<keyword evidence="5 7" id="KW-1133">Transmembrane helix</keyword>
<evidence type="ECO:0000256" key="3">
    <source>
        <dbReference type="ARBA" id="ARBA00022692"/>
    </source>
</evidence>
<keyword evidence="4 7" id="KW-0256">Endoplasmic reticulum</keyword>
<dbReference type="InterPro" id="IPR007599">
    <property type="entry name" value="DER1"/>
</dbReference>
<evidence type="ECO:0000313" key="9">
    <source>
        <dbReference type="Proteomes" id="UP001530315"/>
    </source>
</evidence>
<evidence type="ECO:0000256" key="6">
    <source>
        <dbReference type="ARBA" id="ARBA00023136"/>
    </source>
</evidence>
<dbReference type="EMBL" id="JALLAZ020000957">
    <property type="protein sequence ID" value="KAL3783733.1"/>
    <property type="molecule type" value="Genomic_DNA"/>
</dbReference>
<sequence length="278" mass="30808">MDDLFGGIYLVSTLACTALINLEFAKLDDVEFHNWEDVIGRGRSGRIEAWRLLTCFLYAGKFGFNVLIGLHLMTQISARYETMGPICTTRRRRDDDVGGWPYRSRGTSSDYAFALLLGMIGILLGQALLLPKLPAFVASQGMHHRNFHRHLKFYVLYVWSKQRPHHRVNLFGVTMIAAYLPYAYLLIAYALNNGEFIPVDMLHGMLVGHVYYYLACVVPRVTDGRMTVLSTPTALVDVCDWLEGRVGGMAGGGDDIGGMGNGRVEQPALADVDGVIGG</sequence>
<gene>
    <name evidence="8" type="ORF">ACHAW5_010547</name>
</gene>